<accession>A0A2T7UNL3</accession>
<dbReference type="AlphaFoldDB" id="A0A2T7UNL3"/>
<sequence length="81" mass="9098">MNDLSLDTLWMRKELDSPCVKICVIHPKAGICAGCFRTLDEIAGWSAMSPENRAEILAQLPDRSTLLKKRRGGREGRLNQD</sequence>
<dbReference type="Proteomes" id="UP000244810">
    <property type="component" value="Unassembled WGS sequence"/>
</dbReference>
<dbReference type="EMBL" id="QDDR01000009">
    <property type="protein sequence ID" value="PVE46310.1"/>
    <property type="molecule type" value="Genomic_DNA"/>
</dbReference>
<gene>
    <name evidence="1" type="ORF">DDE23_16850</name>
</gene>
<organism evidence="1 2">
    <name type="scientific">Pararhodobacter aggregans</name>
    <dbReference type="NCBI Taxonomy" id="404875"/>
    <lineage>
        <taxon>Bacteria</taxon>
        <taxon>Pseudomonadati</taxon>
        <taxon>Pseudomonadota</taxon>
        <taxon>Alphaproteobacteria</taxon>
        <taxon>Rhodobacterales</taxon>
        <taxon>Paracoccaceae</taxon>
        <taxon>Pararhodobacter</taxon>
    </lineage>
</organism>
<dbReference type="PANTHER" id="PTHR35175">
    <property type="entry name" value="DUF1289 DOMAIN-CONTAINING PROTEIN"/>
    <property type="match status" value="1"/>
</dbReference>
<evidence type="ECO:0000313" key="1">
    <source>
        <dbReference type="EMBL" id="PVE46310.1"/>
    </source>
</evidence>
<protein>
    <submittedName>
        <fullName evidence="1">DUF1289 domain-containing protein</fullName>
    </submittedName>
</protein>
<dbReference type="OrthoDB" id="9811423at2"/>
<dbReference type="PANTHER" id="PTHR35175:SF2">
    <property type="entry name" value="DUF1289 DOMAIN-CONTAINING PROTEIN"/>
    <property type="match status" value="1"/>
</dbReference>
<dbReference type="Pfam" id="PF06945">
    <property type="entry name" value="DUF1289"/>
    <property type="match status" value="1"/>
</dbReference>
<dbReference type="InterPro" id="IPR010710">
    <property type="entry name" value="DUF1289"/>
</dbReference>
<keyword evidence="2" id="KW-1185">Reference proteome</keyword>
<evidence type="ECO:0000313" key="2">
    <source>
        <dbReference type="Proteomes" id="UP000244810"/>
    </source>
</evidence>
<dbReference type="RefSeq" id="WP_107753223.1">
    <property type="nucleotide sequence ID" value="NZ_QBKF01000009.1"/>
</dbReference>
<comment type="caution">
    <text evidence="1">The sequence shown here is derived from an EMBL/GenBank/DDBJ whole genome shotgun (WGS) entry which is preliminary data.</text>
</comment>
<name>A0A2T7UNL3_9RHOB</name>
<reference evidence="1 2" key="1">
    <citation type="journal article" date="2011" name="Syst. Appl. Microbiol.">
        <title>Defluviimonas denitrificans gen. nov., sp. nov., and Pararhodobacter aggregans gen. nov., sp. nov., non-phototrophic Rhodobacteraceae from the biofilter of a marine aquaculture.</title>
        <authorList>
            <person name="Foesel B.U."/>
            <person name="Drake H.L."/>
            <person name="Schramm A."/>
        </authorList>
    </citation>
    <scope>NUCLEOTIDE SEQUENCE [LARGE SCALE GENOMIC DNA]</scope>
    <source>
        <strain evidence="1 2">D1-19</strain>
    </source>
</reference>
<proteinExistence type="predicted"/>